<feature type="compositionally biased region" description="Polar residues" evidence="1">
    <location>
        <begin position="15"/>
        <end position="24"/>
    </location>
</feature>
<evidence type="ECO:0000313" key="3">
    <source>
        <dbReference type="Proteomes" id="UP001190700"/>
    </source>
</evidence>
<organism evidence="2 3">
    <name type="scientific">Cymbomonas tetramitiformis</name>
    <dbReference type="NCBI Taxonomy" id="36881"/>
    <lineage>
        <taxon>Eukaryota</taxon>
        <taxon>Viridiplantae</taxon>
        <taxon>Chlorophyta</taxon>
        <taxon>Pyramimonadophyceae</taxon>
        <taxon>Pyramimonadales</taxon>
        <taxon>Pyramimonadaceae</taxon>
        <taxon>Cymbomonas</taxon>
    </lineage>
</organism>
<dbReference type="AlphaFoldDB" id="A0AAE0BGD9"/>
<accession>A0AAE0BGD9</accession>
<dbReference type="EMBL" id="LGRX02035348">
    <property type="protein sequence ID" value="KAK3235189.1"/>
    <property type="molecule type" value="Genomic_DNA"/>
</dbReference>
<comment type="caution">
    <text evidence="2">The sequence shown here is derived from an EMBL/GenBank/DDBJ whole genome shotgun (WGS) entry which is preliminary data.</text>
</comment>
<evidence type="ECO:0000313" key="2">
    <source>
        <dbReference type="EMBL" id="KAK3235189.1"/>
    </source>
</evidence>
<reference evidence="2 3" key="1">
    <citation type="journal article" date="2015" name="Genome Biol. Evol.">
        <title>Comparative Genomics of a Bacterivorous Green Alga Reveals Evolutionary Causalities and Consequences of Phago-Mixotrophic Mode of Nutrition.</title>
        <authorList>
            <person name="Burns J.A."/>
            <person name="Paasch A."/>
            <person name="Narechania A."/>
            <person name="Kim E."/>
        </authorList>
    </citation>
    <scope>NUCLEOTIDE SEQUENCE [LARGE SCALE GENOMIC DNA]</scope>
    <source>
        <strain evidence="2 3">PLY_AMNH</strain>
    </source>
</reference>
<protein>
    <submittedName>
        <fullName evidence="2">Uncharacterized protein</fullName>
    </submittedName>
</protein>
<keyword evidence="3" id="KW-1185">Reference proteome</keyword>
<evidence type="ECO:0000256" key="1">
    <source>
        <dbReference type="SAM" id="MobiDB-lite"/>
    </source>
</evidence>
<proteinExistence type="predicted"/>
<sequence length="278" mass="30973">MRTGKALPRGAPRPTQCQTHLSSRSNRPCEVKLLNLPFEKQQEQPAAVMKQYELSFALLTEQVKGLQQEGASSSRVEKAVAKTTADAELELKKKLPYVPYAPNNPFPTRPDTMEDLTPKVYNLYGDKTHALMSKKSNSSMKYEQMILGPALAYFHDAVVYEEDTMDWLQALPAGQPLDNIDELYDRMVRAHNTKKGAYSLFCNCYMTLTLRALLDAAGGGTDAERDKLAFMEKKVNAGTERVVGDSVMMKWLDEFDATKFRAVMTTAKQAAVSAKASS</sequence>
<feature type="region of interest" description="Disordered" evidence="1">
    <location>
        <begin position="1"/>
        <end position="24"/>
    </location>
</feature>
<name>A0AAE0BGD9_9CHLO</name>
<gene>
    <name evidence="2" type="ORF">CYMTET_54590</name>
</gene>
<dbReference type="Proteomes" id="UP001190700">
    <property type="component" value="Unassembled WGS sequence"/>
</dbReference>